<protein>
    <recommendedName>
        <fullName evidence="1">DUF7709 domain-containing protein</fullName>
    </recommendedName>
</protein>
<dbReference type="InterPro" id="IPR056126">
    <property type="entry name" value="DUF7709"/>
</dbReference>
<dbReference type="OrthoDB" id="2359405at2759"/>
<evidence type="ECO:0000259" key="1">
    <source>
        <dbReference type="Pfam" id="PF24813"/>
    </source>
</evidence>
<reference evidence="2" key="1">
    <citation type="journal article" date="2020" name="Stud. Mycol.">
        <title>101 Dothideomycetes genomes: a test case for predicting lifestyles and emergence of pathogens.</title>
        <authorList>
            <person name="Haridas S."/>
            <person name="Albert R."/>
            <person name="Binder M."/>
            <person name="Bloem J."/>
            <person name="Labutti K."/>
            <person name="Salamov A."/>
            <person name="Andreopoulos B."/>
            <person name="Baker S."/>
            <person name="Barry K."/>
            <person name="Bills G."/>
            <person name="Bluhm B."/>
            <person name="Cannon C."/>
            <person name="Castanera R."/>
            <person name="Culley D."/>
            <person name="Daum C."/>
            <person name="Ezra D."/>
            <person name="Gonzalez J."/>
            <person name="Henrissat B."/>
            <person name="Kuo A."/>
            <person name="Liang C."/>
            <person name="Lipzen A."/>
            <person name="Lutzoni F."/>
            <person name="Magnuson J."/>
            <person name="Mondo S."/>
            <person name="Nolan M."/>
            <person name="Ohm R."/>
            <person name="Pangilinan J."/>
            <person name="Park H.-J."/>
            <person name="Ramirez L."/>
            <person name="Alfaro M."/>
            <person name="Sun H."/>
            <person name="Tritt A."/>
            <person name="Yoshinaga Y."/>
            <person name="Zwiers L.-H."/>
            <person name="Turgeon B."/>
            <person name="Goodwin S."/>
            <person name="Spatafora J."/>
            <person name="Crous P."/>
            <person name="Grigoriev I."/>
        </authorList>
    </citation>
    <scope>NUCLEOTIDE SEQUENCE</scope>
    <source>
        <strain evidence="2">CBS 125425</strain>
    </source>
</reference>
<dbReference type="Pfam" id="PF24813">
    <property type="entry name" value="DUF7709"/>
    <property type="match status" value="1"/>
</dbReference>
<dbReference type="AlphaFoldDB" id="A0A9P4V2F6"/>
<dbReference type="Proteomes" id="UP000799444">
    <property type="component" value="Unassembled WGS sequence"/>
</dbReference>
<sequence length="111" mass="11686">MSTSNQVGDKLADVNSSTLGADMPQVTLPGGRKVQTGTVAALIVNIKLYDEIVTTGIIEEAKKAQLEEKMAASLPVLRLSGIFDIFPPNEWIAGSSAGRKFVGELAAKEGL</sequence>
<evidence type="ECO:0000313" key="2">
    <source>
        <dbReference type="EMBL" id="KAF2733260.1"/>
    </source>
</evidence>
<comment type="caution">
    <text evidence="2">The sequence shown here is derived from an EMBL/GenBank/DDBJ whole genome shotgun (WGS) entry which is preliminary data.</text>
</comment>
<organism evidence="2 3">
    <name type="scientific">Polyplosphaeria fusca</name>
    <dbReference type="NCBI Taxonomy" id="682080"/>
    <lineage>
        <taxon>Eukaryota</taxon>
        <taxon>Fungi</taxon>
        <taxon>Dikarya</taxon>
        <taxon>Ascomycota</taxon>
        <taxon>Pezizomycotina</taxon>
        <taxon>Dothideomycetes</taxon>
        <taxon>Pleosporomycetidae</taxon>
        <taxon>Pleosporales</taxon>
        <taxon>Tetraplosphaeriaceae</taxon>
        <taxon>Polyplosphaeria</taxon>
    </lineage>
</organism>
<name>A0A9P4V2F6_9PLEO</name>
<evidence type="ECO:0000313" key="3">
    <source>
        <dbReference type="Proteomes" id="UP000799444"/>
    </source>
</evidence>
<proteinExistence type="predicted"/>
<keyword evidence="3" id="KW-1185">Reference proteome</keyword>
<accession>A0A9P4V2F6</accession>
<gene>
    <name evidence="2" type="ORF">EJ04DRAFT_513353</name>
</gene>
<dbReference type="EMBL" id="ML996164">
    <property type="protein sequence ID" value="KAF2733260.1"/>
    <property type="molecule type" value="Genomic_DNA"/>
</dbReference>
<feature type="domain" description="DUF7709" evidence="1">
    <location>
        <begin position="9"/>
        <end position="108"/>
    </location>
</feature>